<dbReference type="Pfam" id="PF03205">
    <property type="entry name" value="MobB"/>
    <property type="match status" value="1"/>
</dbReference>
<gene>
    <name evidence="2" type="primary">mobB</name>
    <name evidence="2" type="ORF">DEM27_09655</name>
</gene>
<dbReference type="GO" id="GO:0006777">
    <property type="term" value="P:Mo-molybdopterin cofactor biosynthetic process"/>
    <property type="evidence" value="ECO:0007669"/>
    <property type="project" value="InterPro"/>
</dbReference>
<evidence type="ECO:0000313" key="2">
    <source>
        <dbReference type="EMBL" id="PWE56625.1"/>
    </source>
</evidence>
<comment type="caution">
    <text evidence="2">The sequence shown here is derived from an EMBL/GenBank/DDBJ whole genome shotgun (WGS) entry which is preliminary data.</text>
</comment>
<dbReference type="InterPro" id="IPR052539">
    <property type="entry name" value="MGD_biosynthesis_adapter"/>
</dbReference>
<proteinExistence type="predicted"/>
<keyword evidence="3" id="KW-1185">Reference proteome</keyword>
<dbReference type="InterPro" id="IPR004435">
    <property type="entry name" value="MobB_dom"/>
</dbReference>
<dbReference type="CDD" id="cd03116">
    <property type="entry name" value="MobB"/>
    <property type="match status" value="1"/>
</dbReference>
<dbReference type="InterPro" id="IPR027417">
    <property type="entry name" value="P-loop_NTPase"/>
</dbReference>
<dbReference type="PANTHER" id="PTHR40072">
    <property type="entry name" value="MOLYBDOPTERIN-GUANINE DINUCLEOTIDE BIOSYNTHESIS ADAPTER PROTEIN-RELATED"/>
    <property type="match status" value="1"/>
</dbReference>
<accession>A0A2U2DTJ2</accession>
<dbReference type="OrthoDB" id="9804758at2"/>
<sequence>MTGPRIFGISGWKNSGKTGLAVRLVSEFTRRGYRISTIKHAHHDFDIDKVGADSFRHREAGAHEVTIVSGTRYAIMHELRGAPEPNFEEILARIAPCDLVLIEGYKREPIPKIEARRVEAKNREPLAPGDPHIVAIAADHAVSDTTLPVFDLDDTPAIADFIARTVGLPDPA</sequence>
<dbReference type="AlphaFoldDB" id="A0A2U2DTJ2"/>
<organism evidence="2 3">
    <name type="scientific">Metarhizobium album</name>
    <dbReference type="NCBI Taxonomy" id="2182425"/>
    <lineage>
        <taxon>Bacteria</taxon>
        <taxon>Pseudomonadati</taxon>
        <taxon>Pseudomonadota</taxon>
        <taxon>Alphaproteobacteria</taxon>
        <taxon>Hyphomicrobiales</taxon>
        <taxon>Rhizobiaceae</taxon>
        <taxon>Metarhizobium</taxon>
    </lineage>
</organism>
<dbReference type="GO" id="GO:0005525">
    <property type="term" value="F:GTP binding"/>
    <property type="evidence" value="ECO:0007669"/>
    <property type="project" value="InterPro"/>
</dbReference>
<dbReference type="Proteomes" id="UP000245252">
    <property type="component" value="Unassembled WGS sequence"/>
</dbReference>
<dbReference type="PANTHER" id="PTHR40072:SF1">
    <property type="entry name" value="MOLYBDOPTERIN-GUANINE DINUCLEOTIDE BIOSYNTHESIS ADAPTER PROTEIN"/>
    <property type="match status" value="1"/>
</dbReference>
<protein>
    <submittedName>
        <fullName evidence="2">Molybdopterin-guanine dinucleotide biosynthesis protein B</fullName>
    </submittedName>
</protein>
<feature type="domain" description="Molybdopterin-guanine dinucleotide biosynthesis protein B (MobB)" evidence="1">
    <location>
        <begin position="6"/>
        <end position="139"/>
    </location>
</feature>
<name>A0A2U2DTJ2_9HYPH</name>
<dbReference type="NCBIfam" id="TIGR00176">
    <property type="entry name" value="mobB"/>
    <property type="match status" value="1"/>
</dbReference>
<evidence type="ECO:0000313" key="3">
    <source>
        <dbReference type="Proteomes" id="UP000245252"/>
    </source>
</evidence>
<dbReference type="EMBL" id="QFBC01000003">
    <property type="protein sequence ID" value="PWE56625.1"/>
    <property type="molecule type" value="Genomic_DNA"/>
</dbReference>
<reference evidence="2 3" key="1">
    <citation type="submission" date="2018-05" db="EMBL/GenBank/DDBJ databases">
        <title>The draft genome of strain NS-104.</title>
        <authorList>
            <person name="Hang P."/>
            <person name="Jiang J."/>
        </authorList>
    </citation>
    <scope>NUCLEOTIDE SEQUENCE [LARGE SCALE GENOMIC DNA]</scope>
    <source>
        <strain evidence="2 3">NS-104</strain>
    </source>
</reference>
<dbReference type="RefSeq" id="WP_109458001.1">
    <property type="nucleotide sequence ID" value="NZ_QFBC01000003.1"/>
</dbReference>
<dbReference type="Gene3D" id="3.40.50.300">
    <property type="entry name" value="P-loop containing nucleotide triphosphate hydrolases"/>
    <property type="match status" value="1"/>
</dbReference>
<dbReference type="SUPFAM" id="SSF52540">
    <property type="entry name" value="P-loop containing nucleoside triphosphate hydrolases"/>
    <property type="match status" value="1"/>
</dbReference>
<evidence type="ECO:0000259" key="1">
    <source>
        <dbReference type="Pfam" id="PF03205"/>
    </source>
</evidence>